<evidence type="ECO:0000256" key="7">
    <source>
        <dbReference type="ARBA" id="ARBA00023136"/>
    </source>
</evidence>
<evidence type="ECO:0000256" key="1">
    <source>
        <dbReference type="ARBA" id="ARBA00004651"/>
    </source>
</evidence>
<feature type="transmembrane region" description="Helical" evidence="9">
    <location>
        <begin position="474"/>
        <end position="498"/>
    </location>
</feature>
<dbReference type="InterPro" id="IPR052157">
    <property type="entry name" value="BCAA_transport_permease"/>
</dbReference>
<dbReference type="SUPFAM" id="SSF48371">
    <property type="entry name" value="ARM repeat"/>
    <property type="match status" value="1"/>
</dbReference>
<feature type="chain" id="PRO_5016737654" evidence="10">
    <location>
        <begin position="30"/>
        <end position="540"/>
    </location>
</feature>
<evidence type="ECO:0000313" key="12">
    <source>
        <dbReference type="Proteomes" id="UP000261948"/>
    </source>
</evidence>
<evidence type="ECO:0000256" key="10">
    <source>
        <dbReference type="SAM" id="SignalP"/>
    </source>
</evidence>
<feature type="transmembrane region" description="Helical" evidence="9">
    <location>
        <begin position="280"/>
        <end position="298"/>
    </location>
</feature>
<keyword evidence="7 9" id="KW-0472">Membrane</keyword>
<dbReference type="Pfam" id="PF02653">
    <property type="entry name" value="BPD_transp_2"/>
    <property type="match status" value="1"/>
</dbReference>
<dbReference type="PANTHER" id="PTHR11795">
    <property type="entry name" value="BRANCHED-CHAIN AMINO ACID TRANSPORT SYSTEM PERMEASE PROTEIN LIVH"/>
    <property type="match status" value="1"/>
</dbReference>
<comment type="caution">
    <text evidence="11">The sequence shown here is derived from an EMBL/GenBank/DDBJ whole genome shotgun (WGS) entry which is preliminary data.</text>
</comment>
<keyword evidence="2" id="KW-0813">Transport</keyword>
<evidence type="ECO:0000313" key="11">
    <source>
        <dbReference type="EMBL" id="RGE42967.1"/>
    </source>
</evidence>
<dbReference type="OrthoDB" id="9807115at2"/>
<keyword evidence="10" id="KW-0732">Signal</keyword>
<dbReference type="NCBIfam" id="TIGR03409">
    <property type="entry name" value="urea_trans_UrtB"/>
    <property type="match status" value="1"/>
</dbReference>
<feature type="transmembrane region" description="Helical" evidence="9">
    <location>
        <begin position="390"/>
        <end position="408"/>
    </location>
</feature>
<gene>
    <name evidence="11" type="primary">urtB</name>
    <name evidence="11" type="ORF">DZC30_16070</name>
</gene>
<comment type="similarity">
    <text evidence="8">Belongs to the binding-protein-dependent transport system permease family. LivHM subfamily.</text>
</comment>
<dbReference type="EMBL" id="QURR01000021">
    <property type="protein sequence ID" value="RGE42967.1"/>
    <property type="molecule type" value="Genomic_DNA"/>
</dbReference>
<dbReference type="CDD" id="cd06582">
    <property type="entry name" value="TM_PBP1_LivH_like"/>
    <property type="match status" value="1"/>
</dbReference>
<dbReference type="PANTHER" id="PTHR11795:SF447">
    <property type="entry name" value="ABC TRANSPORTER PERMEASE PROTEIN"/>
    <property type="match status" value="1"/>
</dbReference>
<evidence type="ECO:0000256" key="2">
    <source>
        <dbReference type="ARBA" id="ARBA00022448"/>
    </source>
</evidence>
<dbReference type="Proteomes" id="UP000261948">
    <property type="component" value="Unassembled WGS sequence"/>
</dbReference>
<sequence length="540" mass="56326">MNFLRKPWLLAAAASMAGFSALLSFPSHALTAEQAFAMAAAEDAEQRAAAINQAVLAPDAQSDGGKLAAYLTALANDEVKTAAGKAYVVSGDAATDPTTGEAAKLPADAEEVVNNNYMRSVIDTAQAALALGSSDVQARRSAAEKLAAEPDAERLPVIEKALAAEKDEQVIALLSRAKAASLLGSDDAKQRLQAVEQLAQQKTPDTQLLLNQRLSEESDPAVQKAIKAALSSIGESLAWGDRLGAIFSGISLGSVLLLAALGLAITYGLMGVINMAHGELIMIGAYATYVVQMLFQRFVPEAAFGWYLVVAIPIAFMASALVGAVLERGVIRFLYGRPLETLLATFGISLVLQQTVRTIFGAQNVGVENPAWMSGGITLLPNLTLPYNRIAIIVFAFAVLAGVAFMIAKTRLGLFVRGVTQNRSMASCVGVNTARTDTYAFALGSGIAGLAGCALSQIGNVGPDLGQNYIVDSFLVVVLGGVGQLAGTVYAALGLGVLSKLLEGWTGAVLAKIAVLLFIVIFIQKRPQGIFALKGRSAEA</sequence>
<dbReference type="InterPro" id="IPR001851">
    <property type="entry name" value="ABC_transp_permease"/>
</dbReference>
<dbReference type="InterPro" id="IPR016024">
    <property type="entry name" value="ARM-type_fold"/>
</dbReference>
<evidence type="ECO:0000256" key="4">
    <source>
        <dbReference type="ARBA" id="ARBA00022692"/>
    </source>
</evidence>
<feature type="transmembrane region" description="Helical" evidence="9">
    <location>
        <begin position="504"/>
        <end position="523"/>
    </location>
</feature>
<name>A0A373FG47_COMTE</name>
<evidence type="ECO:0000256" key="6">
    <source>
        <dbReference type="ARBA" id="ARBA00022989"/>
    </source>
</evidence>
<dbReference type="GO" id="GO:0022857">
    <property type="term" value="F:transmembrane transporter activity"/>
    <property type="evidence" value="ECO:0007669"/>
    <property type="project" value="InterPro"/>
</dbReference>
<dbReference type="GO" id="GO:0005886">
    <property type="term" value="C:plasma membrane"/>
    <property type="evidence" value="ECO:0007669"/>
    <property type="project" value="UniProtKB-SubCell"/>
</dbReference>
<dbReference type="GO" id="GO:0006865">
    <property type="term" value="P:amino acid transport"/>
    <property type="evidence" value="ECO:0007669"/>
    <property type="project" value="UniProtKB-KW"/>
</dbReference>
<feature type="transmembrane region" description="Helical" evidence="9">
    <location>
        <begin position="304"/>
        <end position="326"/>
    </location>
</feature>
<keyword evidence="6 9" id="KW-1133">Transmembrane helix</keyword>
<keyword evidence="5" id="KW-0029">Amino-acid transport</keyword>
<organism evidence="11 12">
    <name type="scientific">Comamonas testosteroni</name>
    <name type="common">Pseudomonas testosteroni</name>
    <dbReference type="NCBI Taxonomy" id="285"/>
    <lineage>
        <taxon>Bacteria</taxon>
        <taxon>Pseudomonadati</taxon>
        <taxon>Pseudomonadota</taxon>
        <taxon>Betaproteobacteria</taxon>
        <taxon>Burkholderiales</taxon>
        <taxon>Comamonadaceae</taxon>
        <taxon>Comamonas</taxon>
    </lineage>
</organism>
<feature type="signal peptide" evidence="10">
    <location>
        <begin position="1"/>
        <end position="29"/>
    </location>
</feature>
<comment type="subcellular location">
    <subcellularLocation>
        <location evidence="1">Cell membrane</location>
        <topology evidence="1">Multi-pass membrane protein</topology>
    </subcellularLocation>
</comment>
<dbReference type="InterPro" id="IPR017779">
    <property type="entry name" value="ABC_UrtB_bac"/>
</dbReference>
<evidence type="ECO:0000256" key="3">
    <source>
        <dbReference type="ARBA" id="ARBA00022475"/>
    </source>
</evidence>
<evidence type="ECO:0000256" key="9">
    <source>
        <dbReference type="SAM" id="Phobius"/>
    </source>
</evidence>
<keyword evidence="4 9" id="KW-0812">Transmembrane</keyword>
<keyword evidence="12" id="KW-1185">Reference proteome</keyword>
<evidence type="ECO:0000256" key="8">
    <source>
        <dbReference type="ARBA" id="ARBA00037998"/>
    </source>
</evidence>
<dbReference type="AlphaFoldDB" id="A0A373FG47"/>
<accession>A0A373FG47</accession>
<evidence type="ECO:0000256" key="5">
    <source>
        <dbReference type="ARBA" id="ARBA00022970"/>
    </source>
</evidence>
<feature type="transmembrane region" description="Helical" evidence="9">
    <location>
        <begin position="245"/>
        <end position="268"/>
    </location>
</feature>
<keyword evidence="3" id="KW-1003">Cell membrane</keyword>
<proteinExistence type="inferred from homology"/>
<reference evidence="11 12" key="1">
    <citation type="submission" date="2018-08" db="EMBL/GenBank/DDBJ databases">
        <title>Comamonas testosteroni strain SWCO2.</title>
        <authorList>
            <person name="Jiang N."/>
            <person name="Zhang X.Z."/>
        </authorList>
    </citation>
    <scope>NUCLEOTIDE SEQUENCE [LARGE SCALE GENOMIC DNA]</scope>
    <source>
        <strain evidence="11 12">SWCO2</strain>
    </source>
</reference>
<protein>
    <submittedName>
        <fullName evidence="11">Urea ABC transporter permease subunit UrtB</fullName>
    </submittedName>
</protein>